<dbReference type="GO" id="GO:0007088">
    <property type="term" value="P:regulation of mitotic nuclear division"/>
    <property type="evidence" value="ECO:0007669"/>
    <property type="project" value="InterPro"/>
</dbReference>
<dbReference type="OrthoDB" id="9984940at2759"/>
<evidence type="ECO:0000313" key="10">
    <source>
        <dbReference type="Proteomes" id="UP000694569"/>
    </source>
</evidence>
<dbReference type="PROSITE" id="PS51872">
    <property type="entry name" value="ZF_ZBR"/>
    <property type="match status" value="1"/>
</dbReference>
<feature type="domain" description="ZBR-type" evidence="8">
    <location>
        <begin position="617"/>
        <end position="665"/>
    </location>
</feature>
<dbReference type="GeneTree" id="ENSGT00530000063692"/>
<protein>
    <submittedName>
        <fullName evidence="9">F-box protein 43</fullName>
    </submittedName>
</protein>
<dbReference type="GO" id="GO:0045835">
    <property type="term" value="P:negative regulation of meiotic nuclear division"/>
    <property type="evidence" value="ECO:0007669"/>
    <property type="project" value="InterPro"/>
</dbReference>
<feature type="compositionally biased region" description="Basic and acidic residues" evidence="7">
    <location>
        <begin position="334"/>
        <end position="352"/>
    </location>
</feature>
<dbReference type="UniPathway" id="UPA00143"/>
<feature type="region of interest" description="Disordered" evidence="7">
    <location>
        <begin position="148"/>
        <end position="195"/>
    </location>
</feature>
<dbReference type="Gene3D" id="2.20.25.20">
    <property type="match status" value="1"/>
</dbReference>
<evidence type="ECO:0000256" key="7">
    <source>
        <dbReference type="SAM" id="MobiDB-lite"/>
    </source>
</evidence>
<dbReference type="AlphaFoldDB" id="A0A8C5WDF2"/>
<proteinExistence type="predicted"/>
<gene>
    <name evidence="9" type="primary">FBXO43</name>
</gene>
<keyword evidence="4" id="KW-0833">Ubl conjugation pathway</keyword>
<feature type="region of interest" description="Disordered" evidence="7">
    <location>
        <begin position="334"/>
        <end position="386"/>
    </location>
</feature>
<feature type="compositionally biased region" description="Basic and acidic residues" evidence="7">
    <location>
        <begin position="363"/>
        <end position="379"/>
    </location>
</feature>
<accession>A0A8C5WDF2</accession>
<feature type="compositionally biased region" description="Polar residues" evidence="7">
    <location>
        <begin position="29"/>
        <end position="46"/>
    </location>
</feature>
<dbReference type="PANTHER" id="PTHR15493:SF1">
    <property type="entry name" value="F-BOX ONLY PROTEIN 43"/>
    <property type="match status" value="1"/>
</dbReference>
<dbReference type="Gene3D" id="1.20.1280.50">
    <property type="match status" value="1"/>
</dbReference>
<evidence type="ECO:0000256" key="3">
    <source>
        <dbReference type="ARBA" id="ARBA00022771"/>
    </source>
</evidence>
<evidence type="ECO:0000313" key="9">
    <source>
        <dbReference type="Ensembl" id="ENSLLEP00000029941.1"/>
    </source>
</evidence>
<dbReference type="Proteomes" id="UP000694569">
    <property type="component" value="Unplaced"/>
</dbReference>
<dbReference type="GO" id="GO:0016567">
    <property type="term" value="P:protein ubiquitination"/>
    <property type="evidence" value="ECO:0007669"/>
    <property type="project" value="UniProtKB-UniPathway"/>
</dbReference>
<keyword evidence="10" id="KW-1185">Reference proteome</keyword>
<feature type="compositionally biased region" description="Polar residues" evidence="7">
    <location>
        <begin position="148"/>
        <end position="162"/>
    </location>
</feature>
<evidence type="ECO:0000256" key="1">
    <source>
        <dbReference type="ARBA" id="ARBA00004906"/>
    </source>
</evidence>
<sequence length="689" mass="76951">MEARGQPGCWGFFYGLKASRKKKQEMAAESSSSRGLPANKTFSVHGSKTRDGRTDSSTCFSQDSGFNETLKALNPSCNGRLCESLERTSPTLEYENLENIDPTLVFSPIKSERRGEPSTGTKQSSMIYETPRVTKKDFSLRRRLLVSQATSGGKQNSYVSECSSDRSGRGKSLQRSSNLEGNVPNNLGDSPRVSTYTPIATSTLKTEAEPGTSCKKWRLAFAQNRTSTLDDSKGDDAPFPEVENLSPVQRLADSVNNDHNLSIFEKELSETPGTPPSNLISHIKEDFETPVSNLAAKFIFDLCTPIGDPVDYLEASLTEDSAFHSLSFDKSQDSITDHDGSFQELIPKRRETPTGAQTKSRPRKLERSKRLSTLRERGSQSEVEEESVECQLLSSEYKSKVARDSVDEEAELSLDRGSEIYLLKIEDLTGTPALRVVREMLSRSSRKRSKQTTVQDILGSEKDSEFSESILTRLIGRKMGLEKIDILAELKYRNLKHVLSCILQALSVESICSMWKVSSEWREIVHQDRTAHQRRKAFLKKMKAEAEEGRTPSSDDSITRLNLLSRSALKSVQTQARSAFQTPTSCQTPKDSIFTPQSSRKHQEYVKVAKTLFTDEALKPCPRCQFPAKYQPLKKQGRCSRKDCGFNFCILCLCAFHGSKECSSGSAKRTLKKEAFAGSAQSKRSLRRL</sequence>
<evidence type="ECO:0000256" key="6">
    <source>
        <dbReference type="PROSITE-ProRule" id="PRU01220"/>
    </source>
</evidence>
<evidence type="ECO:0000259" key="8">
    <source>
        <dbReference type="PROSITE" id="PS51872"/>
    </source>
</evidence>
<keyword evidence="2" id="KW-0479">Metal-binding</keyword>
<dbReference type="PANTHER" id="PTHR15493">
    <property type="entry name" value="F-BOX ONLY PROTEIN 5 AND 43"/>
    <property type="match status" value="1"/>
</dbReference>
<dbReference type="InterPro" id="IPR044064">
    <property type="entry name" value="ZF_ZBR"/>
</dbReference>
<dbReference type="CDD" id="cd20365">
    <property type="entry name" value="BRcat_RBR_FBXO43"/>
    <property type="match status" value="1"/>
</dbReference>
<feature type="compositionally biased region" description="Polar residues" evidence="7">
    <location>
        <begin position="173"/>
        <end position="195"/>
    </location>
</feature>
<dbReference type="GO" id="GO:0008270">
    <property type="term" value="F:zinc ion binding"/>
    <property type="evidence" value="ECO:0007669"/>
    <property type="project" value="UniProtKB-KW"/>
</dbReference>
<dbReference type="FunFam" id="2.20.25.20:FF:000006">
    <property type="entry name" value="F-box only protein 5"/>
    <property type="match status" value="1"/>
</dbReference>
<reference evidence="9" key="2">
    <citation type="submission" date="2025-09" db="UniProtKB">
        <authorList>
            <consortium name="Ensembl"/>
        </authorList>
    </citation>
    <scope>IDENTIFICATION</scope>
</reference>
<feature type="region of interest" description="Disordered" evidence="7">
    <location>
        <begin position="23"/>
        <end position="58"/>
    </location>
</feature>
<comment type="pathway">
    <text evidence="1">Protein modification; protein ubiquitination.</text>
</comment>
<dbReference type="InterPro" id="IPR047147">
    <property type="entry name" value="FBX5_43"/>
</dbReference>
<feature type="region of interest" description="Disordered" evidence="7">
    <location>
        <begin position="108"/>
        <end position="130"/>
    </location>
</feature>
<dbReference type="Ensembl" id="ENSLLET00000031099.1">
    <property type="protein sequence ID" value="ENSLLEP00000029941.1"/>
    <property type="gene ID" value="ENSLLEG00000018985.1"/>
</dbReference>
<evidence type="ECO:0000256" key="2">
    <source>
        <dbReference type="ARBA" id="ARBA00022723"/>
    </source>
</evidence>
<feature type="compositionally biased region" description="Polar residues" evidence="7">
    <location>
        <begin position="118"/>
        <end position="127"/>
    </location>
</feature>
<keyword evidence="3 6" id="KW-0863">Zinc-finger</keyword>
<evidence type="ECO:0000256" key="4">
    <source>
        <dbReference type="ARBA" id="ARBA00022786"/>
    </source>
</evidence>
<reference evidence="9" key="1">
    <citation type="submission" date="2025-08" db="UniProtKB">
        <authorList>
            <consortium name="Ensembl"/>
        </authorList>
    </citation>
    <scope>IDENTIFICATION</scope>
</reference>
<organism evidence="9 10">
    <name type="scientific">Leptobrachium leishanense</name>
    <name type="common">Leishan spiny toad</name>
    <dbReference type="NCBI Taxonomy" id="445787"/>
    <lineage>
        <taxon>Eukaryota</taxon>
        <taxon>Metazoa</taxon>
        <taxon>Chordata</taxon>
        <taxon>Craniata</taxon>
        <taxon>Vertebrata</taxon>
        <taxon>Euteleostomi</taxon>
        <taxon>Amphibia</taxon>
        <taxon>Batrachia</taxon>
        <taxon>Anura</taxon>
        <taxon>Pelobatoidea</taxon>
        <taxon>Megophryidae</taxon>
        <taxon>Leptobrachium</taxon>
    </lineage>
</organism>
<keyword evidence="5" id="KW-0862">Zinc</keyword>
<name>A0A8C5WDF2_9ANUR</name>
<evidence type="ECO:0000256" key="5">
    <source>
        <dbReference type="ARBA" id="ARBA00022833"/>
    </source>
</evidence>
<dbReference type="GO" id="GO:0005634">
    <property type="term" value="C:nucleus"/>
    <property type="evidence" value="ECO:0007669"/>
    <property type="project" value="TreeGrafter"/>
</dbReference>